<feature type="region of interest" description="Disordered" evidence="1">
    <location>
        <begin position="283"/>
        <end position="353"/>
    </location>
</feature>
<evidence type="ECO:0000313" key="2">
    <source>
        <dbReference type="EMBL" id="KAK8957061.1"/>
    </source>
</evidence>
<keyword evidence="3" id="KW-1185">Reference proteome</keyword>
<evidence type="ECO:0000256" key="1">
    <source>
        <dbReference type="SAM" id="MobiDB-lite"/>
    </source>
</evidence>
<dbReference type="Proteomes" id="UP001418222">
    <property type="component" value="Unassembled WGS sequence"/>
</dbReference>
<dbReference type="PANTHER" id="PTHR31579">
    <property type="entry name" value="OS03G0796600 PROTEIN"/>
    <property type="match status" value="1"/>
</dbReference>
<protein>
    <submittedName>
        <fullName evidence="2">Uncharacterized protein</fullName>
    </submittedName>
</protein>
<accession>A0AAP0GFQ1</accession>
<evidence type="ECO:0000313" key="3">
    <source>
        <dbReference type="Proteomes" id="UP001418222"/>
    </source>
</evidence>
<dbReference type="Pfam" id="PF04720">
    <property type="entry name" value="PDDEXK_6"/>
    <property type="match status" value="1"/>
</dbReference>
<dbReference type="NCBIfam" id="TIGR01615">
    <property type="entry name" value="A_thal_3542"/>
    <property type="match status" value="1"/>
</dbReference>
<feature type="compositionally biased region" description="Low complexity" evidence="1">
    <location>
        <begin position="342"/>
        <end position="353"/>
    </location>
</feature>
<dbReference type="PANTHER" id="PTHR31579:SF1">
    <property type="entry name" value="OS03G0796600 PROTEIN"/>
    <property type="match status" value="1"/>
</dbReference>
<dbReference type="EMBL" id="JBBWWQ010000001">
    <property type="protein sequence ID" value="KAK8957061.1"/>
    <property type="molecule type" value="Genomic_DNA"/>
</dbReference>
<sequence>MPFPTKVQPADWKAVSVRNDQGKAAGGGGKSRLKRLFERQFQSVLRISSSEKIAQTGDDSGGGGDQDQNSVCLVFSFMEENNEKSARCGRRRCNCFNGNCDDSSDDEFDGDAPPITTGSGDSIEILKNLVLCASITERNLLADASKIIEKSKILKAKVDFQKITAAGLRDLGYDASVCKSRWEKSPSVPAGEYEYVDVILDGERYLLDVDFRSEFEIARSTKNYRAVLQLLPAIFVGKESRLQQIVTFVSEASKQSLKKKGLHFPPWRKAEYMRAKWLSPYDRNPSTAVDQPPSLAPAEAGGDKSPSADNITNFSGEFQMDSNAGDEKEAEKTPMIASSWQPPAVKPKAAAPVVGSKTIAGLASVLRETPPSPVF</sequence>
<proteinExistence type="predicted"/>
<gene>
    <name evidence="2" type="ORF">KSP39_PZI000534</name>
</gene>
<dbReference type="AlphaFoldDB" id="A0AAP0GFQ1"/>
<dbReference type="InterPro" id="IPR006502">
    <property type="entry name" value="PDDEXK-like"/>
</dbReference>
<reference evidence="2 3" key="1">
    <citation type="journal article" date="2022" name="Nat. Plants">
        <title>Genomes of leafy and leafless Platanthera orchids illuminate the evolution of mycoheterotrophy.</title>
        <authorList>
            <person name="Li M.H."/>
            <person name="Liu K.W."/>
            <person name="Li Z."/>
            <person name="Lu H.C."/>
            <person name="Ye Q.L."/>
            <person name="Zhang D."/>
            <person name="Wang J.Y."/>
            <person name="Li Y.F."/>
            <person name="Zhong Z.M."/>
            <person name="Liu X."/>
            <person name="Yu X."/>
            <person name="Liu D.K."/>
            <person name="Tu X.D."/>
            <person name="Liu B."/>
            <person name="Hao Y."/>
            <person name="Liao X.Y."/>
            <person name="Jiang Y.T."/>
            <person name="Sun W.H."/>
            <person name="Chen J."/>
            <person name="Chen Y.Q."/>
            <person name="Ai Y."/>
            <person name="Zhai J.W."/>
            <person name="Wu S.S."/>
            <person name="Zhou Z."/>
            <person name="Hsiao Y.Y."/>
            <person name="Wu W.L."/>
            <person name="Chen Y.Y."/>
            <person name="Lin Y.F."/>
            <person name="Hsu J.L."/>
            <person name="Li C.Y."/>
            <person name="Wang Z.W."/>
            <person name="Zhao X."/>
            <person name="Zhong W.Y."/>
            <person name="Ma X.K."/>
            <person name="Ma L."/>
            <person name="Huang J."/>
            <person name="Chen G.Z."/>
            <person name="Huang M.Z."/>
            <person name="Huang L."/>
            <person name="Peng D.H."/>
            <person name="Luo Y.B."/>
            <person name="Zou S.Q."/>
            <person name="Chen S.P."/>
            <person name="Lan S."/>
            <person name="Tsai W.C."/>
            <person name="Van de Peer Y."/>
            <person name="Liu Z.J."/>
        </authorList>
    </citation>
    <scope>NUCLEOTIDE SEQUENCE [LARGE SCALE GENOMIC DNA]</scope>
    <source>
        <strain evidence="2">Lor287</strain>
    </source>
</reference>
<organism evidence="2 3">
    <name type="scientific">Platanthera zijinensis</name>
    <dbReference type="NCBI Taxonomy" id="2320716"/>
    <lineage>
        <taxon>Eukaryota</taxon>
        <taxon>Viridiplantae</taxon>
        <taxon>Streptophyta</taxon>
        <taxon>Embryophyta</taxon>
        <taxon>Tracheophyta</taxon>
        <taxon>Spermatophyta</taxon>
        <taxon>Magnoliopsida</taxon>
        <taxon>Liliopsida</taxon>
        <taxon>Asparagales</taxon>
        <taxon>Orchidaceae</taxon>
        <taxon>Orchidoideae</taxon>
        <taxon>Orchideae</taxon>
        <taxon>Orchidinae</taxon>
        <taxon>Platanthera</taxon>
    </lineage>
</organism>
<feature type="compositionally biased region" description="Polar residues" evidence="1">
    <location>
        <begin position="307"/>
        <end position="322"/>
    </location>
</feature>
<feature type="region of interest" description="Disordered" evidence="1">
    <location>
        <begin position="1"/>
        <end position="31"/>
    </location>
</feature>
<comment type="caution">
    <text evidence="2">The sequence shown here is derived from an EMBL/GenBank/DDBJ whole genome shotgun (WGS) entry which is preliminary data.</text>
</comment>
<name>A0AAP0GFQ1_9ASPA</name>